<feature type="transmembrane region" description="Helical" evidence="7">
    <location>
        <begin position="222"/>
        <end position="243"/>
    </location>
</feature>
<sequence length="373" mass="44363">MKNVRVAELDILRAIAALAVITIHVTAWFVDIPATVPHVNTMQRVLAYIDHLNWFAVPTFLFISGLVLYNNHPHVTKDNLWDFYKKRIRRIFPIYFLFSLFYMVIAQLPHLMKGEGIQMGIGDFFLQLALGGASYHLWYFGLLFQFYLFYPVLVHLYNRYKGKFIVAAFVIQLLWIYTGDVLMGRIGDGGFFMPLCLSHLFWFTGGFLFLDYKDKILSFPYLRPWTLLLLILALNAIRMYPVYTGMLEFNYYKIPRSYFYFTDLIDPFYTTAEILFVYKLAVYILNRQNVVTHFFSRIGYYSLEIYLIHAWFLVELEILFKKIPLTFHEWLFYPVMWITAFLISYLFAVVYKRVARWVLKPFQQKKNPTLSVQ</sequence>
<keyword evidence="10" id="KW-1185">Reference proteome</keyword>
<comment type="caution">
    <text evidence="9">The sequence shown here is derived from an EMBL/GenBank/DDBJ whole genome shotgun (WGS) entry which is preliminary data.</text>
</comment>
<evidence type="ECO:0000313" key="10">
    <source>
        <dbReference type="Proteomes" id="UP001207742"/>
    </source>
</evidence>
<evidence type="ECO:0000256" key="7">
    <source>
        <dbReference type="SAM" id="Phobius"/>
    </source>
</evidence>
<feature type="transmembrane region" description="Helical" evidence="7">
    <location>
        <begin position="331"/>
        <end position="351"/>
    </location>
</feature>
<evidence type="ECO:0000256" key="3">
    <source>
        <dbReference type="ARBA" id="ARBA00022475"/>
    </source>
</evidence>
<feature type="transmembrane region" description="Helical" evidence="7">
    <location>
        <begin position="12"/>
        <end position="32"/>
    </location>
</feature>
<keyword evidence="5 7" id="KW-1133">Transmembrane helix</keyword>
<dbReference type="RefSeq" id="WP_264729473.1">
    <property type="nucleotide sequence ID" value="NZ_JAPDNR010000001.1"/>
</dbReference>
<feature type="transmembrane region" description="Helical" evidence="7">
    <location>
        <begin position="162"/>
        <end position="179"/>
    </location>
</feature>
<dbReference type="GO" id="GO:0016746">
    <property type="term" value="F:acyltransferase activity"/>
    <property type="evidence" value="ECO:0007669"/>
    <property type="project" value="UniProtKB-KW"/>
</dbReference>
<evidence type="ECO:0000256" key="4">
    <source>
        <dbReference type="ARBA" id="ARBA00022692"/>
    </source>
</evidence>
<evidence type="ECO:0000256" key="2">
    <source>
        <dbReference type="ARBA" id="ARBA00007400"/>
    </source>
</evidence>
<proteinExistence type="inferred from homology"/>
<dbReference type="EMBL" id="JAPDNS010000001">
    <property type="protein sequence ID" value="MCW3483954.1"/>
    <property type="molecule type" value="Genomic_DNA"/>
</dbReference>
<dbReference type="PANTHER" id="PTHR40074">
    <property type="entry name" value="O-ACETYLTRANSFERASE WECH"/>
    <property type="match status" value="1"/>
</dbReference>
<dbReference type="Proteomes" id="UP001207742">
    <property type="component" value="Unassembled WGS sequence"/>
</dbReference>
<keyword evidence="9" id="KW-0808">Transferase</keyword>
<protein>
    <submittedName>
        <fullName evidence="9">Acyltransferase</fullName>
    </submittedName>
</protein>
<evidence type="ECO:0000256" key="1">
    <source>
        <dbReference type="ARBA" id="ARBA00004651"/>
    </source>
</evidence>
<reference evidence="9 10" key="1">
    <citation type="submission" date="2022-10" db="EMBL/GenBank/DDBJ databases">
        <title>Chitinophaga nivalis PC15 sp. nov., isolated from Pyeongchang county, South Korea.</title>
        <authorList>
            <person name="Trinh H.N."/>
        </authorList>
    </citation>
    <scope>NUCLEOTIDE SEQUENCE [LARGE SCALE GENOMIC DNA]</scope>
    <source>
        <strain evidence="9 10">PC14</strain>
    </source>
</reference>
<feature type="transmembrane region" description="Helical" evidence="7">
    <location>
        <begin position="268"/>
        <end position="286"/>
    </location>
</feature>
<evidence type="ECO:0000313" key="9">
    <source>
        <dbReference type="EMBL" id="MCW3483954.1"/>
    </source>
</evidence>
<keyword evidence="9" id="KW-0012">Acyltransferase</keyword>
<comment type="subcellular location">
    <subcellularLocation>
        <location evidence="1">Cell membrane</location>
        <topology evidence="1">Multi-pass membrane protein</topology>
    </subcellularLocation>
</comment>
<dbReference type="Pfam" id="PF01757">
    <property type="entry name" value="Acyl_transf_3"/>
    <property type="match status" value="1"/>
</dbReference>
<evidence type="ECO:0000256" key="6">
    <source>
        <dbReference type="ARBA" id="ARBA00023136"/>
    </source>
</evidence>
<evidence type="ECO:0000259" key="8">
    <source>
        <dbReference type="Pfam" id="PF01757"/>
    </source>
</evidence>
<organism evidence="9 10">
    <name type="scientific">Chitinophaga nivalis</name>
    <dbReference type="NCBI Taxonomy" id="2991709"/>
    <lineage>
        <taxon>Bacteria</taxon>
        <taxon>Pseudomonadati</taxon>
        <taxon>Bacteroidota</taxon>
        <taxon>Chitinophagia</taxon>
        <taxon>Chitinophagales</taxon>
        <taxon>Chitinophagaceae</taxon>
        <taxon>Chitinophaga</taxon>
    </lineage>
</organism>
<keyword evidence="4 7" id="KW-0812">Transmembrane</keyword>
<feature type="domain" description="Acyltransferase 3" evidence="8">
    <location>
        <begin position="7"/>
        <end position="348"/>
    </location>
</feature>
<feature type="transmembrane region" description="Helical" evidence="7">
    <location>
        <begin position="52"/>
        <end position="70"/>
    </location>
</feature>
<feature type="transmembrane region" description="Helical" evidence="7">
    <location>
        <begin position="298"/>
        <end position="319"/>
    </location>
</feature>
<feature type="transmembrane region" description="Helical" evidence="7">
    <location>
        <begin position="191"/>
        <end position="210"/>
    </location>
</feature>
<keyword evidence="3" id="KW-1003">Cell membrane</keyword>
<feature type="transmembrane region" description="Helical" evidence="7">
    <location>
        <begin position="91"/>
        <end position="112"/>
    </location>
</feature>
<name>A0ABT3IJM6_9BACT</name>
<comment type="similarity">
    <text evidence="2">Belongs to the acyltransferase 3 family.</text>
</comment>
<evidence type="ECO:0000256" key="5">
    <source>
        <dbReference type="ARBA" id="ARBA00022989"/>
    </source>
</evidence>
<dbReference type="InterPro" id="IPR002656">
    <property type="entry name" value="Acyl_transf_3_dom"/>
</dbReference>
<gene>
    <name evidence="9" type="ORF">OL497_08625</name>
</gene>
<keyword evidence="6 7" id="KW-0472">Membrane</keyword>
<feature type="transmembrane region" description="Helical" evidence="7">
    <location>
        <begin position="124"/>
        <end position="150"/>
    </location>
</feature>
<accession>A0ABT3IJM6</accession>
<dbReference type="PANTHER" id="PTHR40074:SF2">
    <property type="entry name" value="O-ACETYLTRANSFERASE WECH"/>
    <property type="match status" value="1"/>
</dbReference>